<dbReference type="Proteomes" id="UP000011976">
    <property type="component" value="Unassembled WGS sequence"/>
</dbReference>
<evidence type="ECO:0000256" key="1">
    <source>
        <dbReference type="SAM" id="SignalP"/>
    </source>
</evidence>
<keyword evidence="1" id="KW-0732">Signal</keyword>
<dbReference type="AlphaFoldDB" id="M9M5D6"/>
<gene>
    <name evidence="2" type="ORF">PANT_18c00043</name>
</gene>
<reference evidence="3" key="1">
    <citation type="journal article" date="2013" name="Genome Announc.">
        <title>Genome sequence of the basidiomycetous yeast Pseudozyma antarctica T-34, a producer of the glycolipid biosurfactants mannosylerythritol lipids.</title>
        <authorList>
            <person name="Morita T."/>
            <person name="Koike H."/>
            <person name="Koyama Y."/>
            <person name="Hagiwara H."/>
            <person name="Ito E."/>
            <person name="Fukuoka T."/>
            <person name="Imura T."/>
            <person name="Machida M."/>
            <person name="Kitamoto D."/>
        </authorList>
    </citation>
    <scope>NUCLEOTIDE SEQUENCE [LARGE SCALE GENOMIC DNA]</scope>
    <source>
        <strain evidence="3">T-34</strain>
    </source>
</reference>
<dbReference type="EMBL" id="DF196784">
    <property type="protein sequence ID" value="GAC75745.1"/>
    <property type="molecule type" value="Genomic_DNA"/>
</dbReference>
<evidence type="ECO:0000313" key="2">
    <source>
        <dbReference type="EMBL" id="GAC75745.1"/>
    </source>
</evidence>
<accession>M9M5D6</accession>
<proteinExistence type="predicted"/>
<feature type="signal peptide" evidence="1">
    <location>
        <begin position="1"/>
        <end position="22"/>
    </location>
</feature>
<evidence type="ECO:0000313" key="3">
    <source>
        <dbReference type="Proteomes" id="UP000011976"/>
    </source>
</evidence>
<organism evidence="2 3">
    <name type="scientific">Pseudozyma antarctica (strain T-34)</name>
    <name type="common">Yeast</name>
    <name type="synonym">Candida antarctica</name>
    <dbReference type="NCBI Taxonomy" id="1151754"/>
    <lineage>
        <taxon>Eukaryota</taxon>
        <taxon>Fungi</taxon>
        <taxon>Dikarya</taxon>
        <taxon>Basidiomycota</taxon>
        <taxon>Ustilaginomycotina</taxon>
        <taxon>Ustilaginomycetes</taxon>
        <taxon>Ustilaginales</taxon>
        <taxon>Ustilaginaceae</taxon>
        <taxon>Moesziomyces</taxon>
    </lineage>
</organism>
<name>M9M5D6_PSEA3</name>
<sequence>MKFSTALTALSAVVGSAMLAEAAPYQDKAVSWSEIQHKHAYHWKFFTQPRGVDLQELQEAKPFYGHCNTPKAFLSNRKAILHTFHNNPDFEFVQVDDNTIYANCINCSPQIMSNYYLTKLSSYIDCHVFDGKKN</sequence>
<feature type="chain" id="PRO_5004100372" evidence="1">
    <location>
        <begin position="23"/>
        <end position="134"/>
    </location>
</feature>
<protein>
    <submittedName>
        <fullName evidence="2">Uncharacterized protein</fullName>
    </submittedName>
</protein>
<dbReference type="OrthoDB" id="2542050at2759"/>